<accession>A0A2M7AN85</accession>
<evidence type="ECO:0000256" key="1">
    <source>
        <dbReference type="ARBA" id="ARBA00001946"/>
    </source>
</evidence>
<evidence type="ECO:0000313" key="6">
    <source>
        <dbReference type="Proteomes" id="UP000229916"/>
    </source>
</evidence>
<dbReference type="GO" id="GO:0016787">
    <property type="term" value="F:hydrolase activity"/>
    <property type="evidence" value="ECO:0007669"/>
    <property type="project" value="UniProtKB-KW"/>
</dbReference>
<name>A0A2M7AN85_UNCKA</name>
<dbReference type="EMBL" id="PEWD01000052">
    <property type="protein sequence ID" value="PIU68824.1"/>
    <property type="molecule type" value="Genomic_DNA"/>
</dbReference>
<evidence type="ECO:0000313" key="5">
    <source>
        <dbReference type="EMBL" id="PIU68824.1"/>
    </source>
</evidence>
<dbReference type="InterPro" id="IPR015797">
    <property type="entry name" value="NUDIX_hydrolase-like_dom_sf"/>
</dbReference>
<reference evidence="6" key="1">
    <citation type="submission" date="2017-09" db="EMBL/GenBank/DDBJ databases">
        <title>Depth-based differentiation of microbial function through sediment-hosted aquifers and enrichment of novel symbionts in the deep terrestrial subsurface.</title>
        <authorList>
            <person name="Probst A.J."/>
            <person name="Ladd B."/>
            <person name="Jarett J.K."/>
            <person name="Geller-Mcgrath D.E."/>
            <person name="Sieber C.M.K."/>
            <person name="Emerson J.B."/>
            <person name="Anantharaman K."/>
            <person name="Thomas B.C."/>
            <person name="Malmstrom R."/>
            <person name="Stieglmeier M."/>
            <person name="Klingl A."/>
            <person name="Woyke T."/>
            <person name="Ryan C.M."/>
            <person name="Banfield J.F."/>
        </authorList>
    </citation>
    <scope>NUCLEOTIDE SEQUENCE [LARGE SCALE GENOMIC DNA]</scope>
</reference>
<dbReference type="PROSITE" id="PS51462">
    <property type="entry name" value="NUDIX"/>
    <property type="match status" value="1"/>
</dbReference>
<evidence type="ECO:0000256" key="3">
    <source>
        <dbReference type="RuleBase" id="RU003476"/>
    </source>
</evidence>
<dbReference type="Gene3D" id="3.90.79.10">
    <property type="entry name" value="Nucleoside Triphosphate Pyrophosphohydrolase"/>
    <property type="match status" value="1"/>
</dbReference>
<dbReference type="Proteomes" id="UP000229916">
    <property type="component" value="Unassembled WGS sequence"/>
</dbReference>
<sequence length="162" mass="18412">MKNKKIVCHDIQGKKYKVAVTDLTFRPAVYGIIIQNGKVLLSKQWDGYDFPGGGIELGETIVEALVREVKEETGLDVSVEKLIACSDSFFKLPFKGNCVQSIHLYFLCTAIGGEPSTEFFDEQEKEYADKPEWIEIDKAERIKFFNEVDSVKLILEAEKLLR</sequence>
<dbReference type="PRINTS" id="PR00502">
    <property type="entry name" value="NUDIXFAMILY"/>
</dbReference>
<comment type="caution">
    <text evidence="5">The sequence shown here is derived from an EMBL/GenBank/DDBJ whole genome shotgun (WGS) entry which is preliminary data.</text>
</comment>
<dbReference type="InterPro" id="IPR020084">
    <property type="entry name" value="NUDIX_hydrolase_CS"/>
</dbReference>
<evidence type="ECO:0000259" key="4">
    <source>
        <dbReference type="PROSITE" id="PS51462"/>
    </source>
</evidence>
<gene>
    <name evidence="5" type="ORF">COS81_02500</name>
</gene>
<dbReference type="InterPro" id="IPR000086">
    <property type="entry name" value="NUDIX_hydrolase_dom"/>
</dbReference>
<comment type="cofactor">
    <cofactor evidence="1">
        <name>Mg(2+)</name>
        <dbReference type="ChEBI" id="CHEBI:18420"/>
    </cofactor>
</comment>
<comment type="similarity">
    <text evidence="3">Belongs to the Nudix hydrolase family.</text>
</comment>
<dbReference type="PANTHER" id="PTHR43046">
    <property type="entry name" value="GDP-MANNOSE MANNOSYL HYDROLASE"/>
    <property type="match status" value="1"/>
</dbReference>
<dbReference type="PROSITE" id="PS00893">
    <property type="entry name" value="NUDIX_BOX"/>
    <property type="match status" value="1"/>
</dbReference>
<dbReference type="InterPro" id="IPR020476">
    <property type="entry name" value="Nudix_hydrolase"/>
</dbReference>
<feature type="domain" description="Nudix hydrolase" evidence="4">
    <location>
        <begin position="24"/>
        <end position="155"/>
    </location>
</feature>
<dbReference type="AlphaFoldDB" id="A0A2M7AN85"/>
<proteinExistence type="inferred from homology"/>
<keyword evidence="2 3" id="KW-0378">Hydrolase</keyword>
<organism evidence="5 6">
    <name type="scientific">candidate division WWE3 bacterium CG06_land_8_20_14_3_00_42_16</name>
    <dbReference type="NCBI Taxonomy" id="1975083"/>
    <lineage>
        <taxon>Bacteria</taxon>
        <taxon>Katanobacteria</taxon>
    </lineage>
</organism>
<protein>
    <recommendedName>
        <fullName evidence="4">Nudix hydrolase domain-containing protein</fullName>
    </recommendedName>
</protein>
<dbReference type="Pfam" id="PF00293">
    <property type="entry name" value="NUDIX"/>
    <property type="match status" value="1"/>
</dbReference>
<dbReference type="PANTHER" id="PTHR43046:SF14">
    <property type="entry name" value="MUTT_NUDIX FAMILY PROTEIN"/>
    <property type="match status" value="1"/>
</dbReference>
<evidence type="ECO:0000256" key="2">
    <source>
        <dbReference type="ARBA" id="ARBA00022801"/>
    </source>
</evidence>
<dbReference type="SUPFAM" id="SSF55811">
    <property type="entry name" value="Nudix"/>
    <property type="match status" value="1"/>
</dbReference>